<dbReference type="InterPro" id="IPR036397">
    <property type="entry name" value="RNaseH_sf"/>
</dbReference>
<dbReference type="AlphaFoldDB" id="A0A833S7L4"/>
<dbReference type="EMBL" id="WNWW01000818">
    <property type="protein sequence ID" value="KAF3421773.1"/>
    <property type="molecule type" value="Genomic_DNA"/>
</dbReference>
<sequence>HRPYSLNLSPIDFHLFLSPDNHIRNKQFNNKSNLKEASGFFYNQIIDFYKSGIYKLLYRLGESYKVFFACKYKTNSVSEYLTLPTISIVMNTLLTQYDYRQSQWFNSF</sequence>
<accession>A0A833S7L4</accession>
<name>A0A833S7L4_9HYME</name>
<comment type="caution">
    <text evidence="1">The sequence shown here is derived from an EMBL/GenBank/DDBJ whole genome shotgun (WGS) entry which is preliminary data.</text>
</comment>
<organism evidence="1 2">
    <name type="scientific">Frieseomelitta varia</name>
    <dbReference type="NCBI Taxonomy" id="561572"/>
    <lineage>
        <taxon>Eukaryota</taxon>
        <taxon>Metazoa</taxon>
        <taxon>Ecdysozoa</taxon>
        <taxon>Arthropoda</taxon>
        <taxon>Hexapoda</taxon>
        <taxon>Insecta</taxon>
        <taxon>Pterygota</taxon>
        <taxon>Neoptera</taxon>
        <taxon>Endopterygota</taxon>
        <taxon>Hymenoptera</taxon>
        <taxon>Apocrita</taxon>
        <taxon>Aculeata</taxon>
        <taxon>Apoidea</taxon>
        <taxon>Anthophila</taxon>
        <taxon>Apidae</taxon>
        <taxon>Frieseomelitta</taxon>
    </lineage>
</organism>
<proteinExistence type="predicted"/>
<dbReference type="GO" id="GO:0003676">
    <property type="term" value="F:nucleic acid binding"/>
    <property type="evidence" value="ECO:0007669"/>
    <property type="project" value="InterPro"/>
</dbReference>
<keyword evidence="2" id="KW-1185">Reference proteome</keyword>
<evidence type="ECO:0000313" key="2">
    <source>
        <dbReference type="Proteomes" id="UP000655588"/>
    </source>
</evidence>
<gene>
    <name evidence="1" type="ORF">E2986_13632</name>
</gene>
<reference evidence="1" key="1">
    <citation type="submission" date="2019-11" db="EMBL/GenBank/DDBJ databases">
        <title>The nuclear and mitochondrial genomes of Frieseomelitta varia - a highly eusocial stingless bee (Meliponini) with a permanently sterile worker caste.</title>
        <authorList>
            <person name="Freitas F.C.P."/>
            <person name="Lourenco A.P."/>
            <person name="Nunes F.M.F."/>
            <person name="Paschoal A.R."/>
            <person name="Abreu F.C.P."/>
            <person name="Barbin F.O."/>
            <person name="Bataglia L."/>
            <person name="Cardoso-Junior C.A.M."/>
            <person name="Cervoni M.S."/>
            <person name="Silva S.R."/>
            <person name="Dalarmi F."/>
            <person name="Del Lama M.A."/>
            <person name="Depintor T.S."/>
            <person name="Ferreira K.M."/>
            <person name="Goria P.S."/>
            <person name="Jaskot M.C."/>
            <person name="Lago D.C."/>
            <person name="Luna-Lucena D."/>
            <person name="Moda L.M."/>
            <person name="Nascimento L."/>
            <person name="Pedrino M."/>
            <person name="Rabico F.O."/>
            <person name="Sanches F.C."/>
            <person name="Santos D.E."/>
            <person name="Santos C.G."/>
            <person name="Vieira J."/>
            <person name="Lopes T.F."/>
            <person name="Barchuk A.R."/>
            <person name="Hartfelder K."/>
            <person name="Simoes Z.L.P."/>
            <person name="Bitondi M.M.G."/>
            <person name="Pinheiro D.G."/>
        </authorList>
    </citation>
    <scope>NUCLEOTIDE SEQUENCE</scope>
    <source>
        <strain evidence="1">USP_RPSP 00005682</strain>
        <tissue evidence="1">Whole individual</tissue>
    </source>
</reference>
<dbReference type="Gene3D" id="3.30.420.10">
    <property type="entry name" value="Ribonuclease H-like superfamily/Ribonuclease H"/>
    <property type="match status" value="1"/>
</dbReference>
<protein>
    <submittedName>
        <fullName evidence="1">Uncharacterized protein</fullName>
    </submittedName>
</protein>
<evidence type="ECO:0000313" key="1">
    <source>
        <dbReference type="EMBL" id="KAF3421773.1"/>
    </source>
</evidence>
<dbReference type="Proteomes" id="UP000655588">
    <property type="component" value="Unassembled WGS sequence"/>
</dbReference>
<feature type="non-terminal residue" evidence="1">
    <location>
        <position position="1"/>
    </location>
</feature>